<dbReference type="EMBL" id="CP003587">
    <property type="protein sequence ID" value="AGY57939.1"/>
    <property type="molecule type" value="Genomic_DNA"/>
</dbReference>
<name>U5QK05_GLOK1</name>
<dbReference type="OrthoDB" id="9806951at2"/>
<reference evidence="2 3" key="1">
    <citation type="journal article" date="2013" name="PLoS ONE">
        <title>Cultivation and Complete Genome Sequencing of Gloeobacter kilaueensis sp. nov., from a Lava Cave in Kilauea Caldera, Hawai'i.</title>
        <authorList>
            <person name="Saw J.H."/>
            <person name="Schatz M."/>
            <person name="Brown M.V."/>
            <person name="Kunkel D.D."/>
            <person name="Foster J.S."/>
            <person name="Shick H."/>
            <person name="Christensen S."/>
            <person name="Hou S."/>
            <person name="Wan X."/>
            <person name="Donachie S.P."/>
        </authorList>
    </citation>
    <scope>NUCLEOTIDE SEQUENCE [LARGE SCALE GENOMIC DNA]</scope>
    <source>
        <strain evidence="3">JS</strain>
    </source>
</reference>
<dbReference type="InterPro" id="IPR027417">
    <property type="entry name" value="P-loop_NTPase"/>
</dbReference>
<protein>
    <submittedName>
        <fullName evidence="2">Type IV secretory pathway, VirD4 component</fullName>
    </submittedName>
</protein>
<dbReference type="eggNOG" id="COG0433">
    <property type="taxonomic scope" value="Bacteria"/>
</dbReference>
<dbReference type="SUPFAM" id="SSF52540">
    <property type="entry name" value="P-loop containing nucleoside triphosphate hydrolases"/>
    <property type="match status" value="1"/>
</dbReference>
<dbReference type="HOGENOM" id="CLU_555241_0_0_3"/>
<dbReference type="KEGG" id="glj:GKIL_1693"/>
<evidence type="ECO:0000313" key="2">
    <source>
        <dbReference type="EMBL" id="AGY57939.1"/>
    </source>
</evidence>
<dbReference type="STRING" id="1183438.GKIL_1693"/>
<evidence type="ECO:0000256" key="1">
    <source>
        <dbReference type="SAM" id="MobiDB-lite"/>
    </source>
</evidence>
<feature type="region of interest" description="Disordered" evidence="1">
    <location>
        <begin position="465"/>
        <end position="491"/>
    </location>
</feature>
<dbReference type="RefSeq" id="WP_023173058.1">
    <property type="nucleotide sequence ID" value="NC_022600.1"/>
</dbReference>
<gene>
    <name evidence="2" type="ORF">GKIL_1693</name>
</gene>
<proteinExistence type="predicted"/>
<evidence type="ECO:0000313" key="3">
    <source>
        <dbReference type="Proteomes" id="UP000017396"/>
    </source>
</evidence>
<accession>U5QK05</accession>
<sequence>MLQSLWNPHIVPSHGLFLGATGVGKTARAAQEAFKLIDMGYGLAFLSPTPEVIDDILVRLSPEALARTHLINPCNPDYAVGINILEVCNPGLCEEDAIAFTAGFLLDAIRDAFGPEALQARSGGILKEILGLMLTAGRHPAEAYLAWDPGDEGRTYRQSLYAQCNHGNPFYQAYLQRVIDALPTPRDRHAMLEASLNKIKLLFDHPAITCTLLHPQPSFDLQQIIDQNEILLVDLSSAYLGRDGVQILGGFLLSAIYMAALRLNALASRNDKFWPVFADEFHEYTTDTLMLGLAEARKLGVLFQLICQDKGIIERRMPETFDSILGNVDRLYVFRCSDERTRTAVVDQLFGYNPKWKDSIGDWKAQKECHAATIGALQRGEYFFQDKTLWEEVGTEEIKLRYLKARLERTSGNGTKVKLPLLREPERDIQQVAMQTRILLAARDAQGVYRREIYQRIRHLYQEASNQVQQLRSRPQPPGHTAESDDTPLPR</sequence>
<dbReference type="Proteomes" id="UP000017396">
    <property type="component" value="Chromosome"/>
</dbReference>
<keyword evidence="3" id="KW-1185">Reference proteome</keyword>
<organism evidence="2 3">
    <name type="scientific">Gloeobacter kilaueensis (strain ATCC BAA-2537 / CCAP 1431/1 / ULC 316 / JS1)</name>
    <dbReference type="NCBI Taxonomy" id="1183438"/>
    <lineage>
        <taxon>Bacteria</taxon>
        <taxon>Bacillati</taxon>
        <taxon>Cyanobacteriota</taxon>
        <taxon>Cyanophyceae</taxon>
        <taxon>Gloeobacterales</taxon>
        <taxon>Gloeobacteraceae</taxon>
        <taxon>Gloeobacter</taxon>
    </lineage>
</organism>
<dbReference type="Gene3D" id="3.40.50.300">
    <property type="entry name" value="P-loop containing nucleotide triphosphate hydrolases"/>
    <property type="match status" value="1"/>
</dbReference>
<dbReference type="AlphaFoldDB" id="U5QK05"/>